<dbReference type="SUPFAM" id="SSF51306">
    <property type="entry name" value="LexA/Signal peptidase"/>
    <property type="match status" value="1"/>
</dbReference>
<sequence length="329" mass="36895">MKKSDVAKILVIILLVVGLGIPLIQGALQPLIVLSSSMEPVMSPGDMVIVKKTSPNKVEKGDIIAFEDPSGRANVLITHRIVNKSGGGEELQFRTKGDAVEERDPFTVSGTDVVGRVILQIPFLGYLFHYGQNPIVFITMIAIPATLIVIGEVKNILKYSNPVKARKAEREETRQERKPKKERTRYKTTRIAGIFLITLIISGSISIPYLLKSGNNVETEDTSKNLLPTIVYYKIDENSIPQYKIIRRGENTDISPEKVTTMSIAPYILPPFWAGVLGKTNPYLPGLATLLLPPLFITLIFYPFWKEKIRKGVSKRRKRKKWFTDIFSS</sequence>
<protein>
    <recommendedName>
        <fullName evidence="6">Peptidase S26 domain-containing protein</fullName>
    </recommendedName>
</protein>
<feature type="transmembrane region" description="Helical" evidence="5">
    <location>
        <begin position="135"/>
        <end position="157"/>
    </location>
</feature>
<keyword evidence="4 5" id="KW-0472">Membrane</keyword>
<comment type="caution">
    <text evidence="7">The sequence shown here is derived from an EMBL/GenBank/DDBJ whole genome shotgun (WGS) entry which is preliminary data.</text>
</comment>
<name>A0A133VMH2_9EURY</name>
<evidence type="ECO:0000256" key="4">
    <source>
        <dbReference type="ARBA" id="ARBA00023136"/>
    </source>
</evidence>
<dbReference type="InterPro" id="IPR019533">
    <property type="entry name" value="Peptidase_S26"/>
</dbReference>
<evidence type="ECO:0000256" key="1">
    <source>
        <dbReference type="ARBA" id="ARBA00004370"/>
    </source>
</evidence>
<dbReference type="Proteomes" id="UP000070263">
    <property type="component" value="Unassembled WGS sequence"/>
</dbReference>
<keyword evidence="8" id="KW-1185">Reference proteome</keyword>
<accession>A0A133VMH2</accession>
<evidence type="ECO:0000259" key="6">
    <source>
        <dbReference type="Pfam" id="PF10502"/>
    </source>
</evidence>
<reference evidence="7 8" key="1">
    <citation type="journal article" date="2016" name="Sci. Rep.">
        <title>Metabolic traits of an uncultured archaeal lineage -MSBL1- from brine pools of the Red Sea.</title>
        <authorList>
            <person name="Mwirichia R."/>
            <person name="Alam I."/>
            <person name="Rashid M."/>
            <person name="Vinu M."/>
            <person name="Ba-Alawi W."/>
            <person name="Anthony Kamau A."/>
            <person name="Kamanda Ngugi D."/>
            <person name="Goker M."/>
            <person name="Klenk H.P."/>
            <person name="Bajic V."/>
            <person name="Stingl U."/>
        </authorList>
    </citation>
    <scope>NUCLEOTIDE SEQUENCE [LARGE SCALE GENOMIC DNA]</scope>
    <source>
        <strain evidence="7">SCGC-AAA382A20</strain>
    </source>
</reference>
<keyword evidence="2 5" id="KW-0812">Transmembrane</keyword>
<feature type="transmembrane region" description="Helical" evidence="5">
    <location>
        <begin position="283"/>
        <end position="305"/>
    </location>
</feature>
<evidence type="ECO:0000313" key="8">
    <source>
        <dbReference type="Proteomes" id="UP000070263"/>
    </source>
</evidence>
<dbReference type="Pfam" id="PF10502">
    <property type="entry name" value="Peptidase_S26"/>
    <property type="match status" value="1"/>
</dbReference>
<comment type="subcellular location">
    <subcellularLocation>
        <location evidence="1">Membrane</location>
    </subcellularLocation>
</comment>
<keyword evidence="3 5" id="KW-1133">Transmembrane helix</keyword>
<evidence type="ECO:0000256" key="2">
    <source>
        <dbReference type="ARBA" id="ARBA00022692"/>
    </source>
</evidence>
<evidence type="ECO:0000313" key="7">
    <source>
        <dbReference type="EMBL" id="KXB07654.1"/>
    </source>
</evidence>
<dbReference type="InterPro" id="IPR001733">
    <property type="entry name" value="Peptidase_S26B"/>
</dbReference>
<dbReference type="PANTHER" id="PTHR10806">
    <property type="entry name" value="SIGNAL PEPTIDASE COMPLEX CATALYTIC SUBUNIT SEC11"/>
    <property type="match status" value="1"/>
</dbReference>
<feature type="transmembrane region" description="Helical" evidence="5">
    <location>
        <begin position="191"/>
        <end position="211"/>
    </location>
</feature>
<dbReference type="NCBIfam" id="TIGR02228">
    <property type="entry name" value="sigpep_I_arch"/>
    <property type="match status" value="1"/>
</dbReference>
<dbReference type="PANTHER" id="PTHR10806:SF6">
    <property type="entry name" value="SIGNAL PEPTIDASE COMPLEX CATALYTIC SUBUNIT SEC11"/>
    <property type="match status" value="1"/>
</dbReference>
<feature type="domain" description="Peptidase S26" evidence="6">
    <location>
        <begin position="8"/>
        <end position="77"/>
    </location>
</feature>
<organism evidence="7 8">
    <name type="scientific">candidate division MSBL1 archaeon SCGC-AAA382A20</name>
    <dbReference type="NCBI Taxonomy" id="1698280"/>
    <lineage>
        <taxon>Archaea</taxon>
        <taxon>Methanobacteriati</taxon>
        <taxon>Methanobacteriota</taxon>
        <taxon>candidate division MSBL1</taxon>
    </lineage>
</organism>
<evidence type="ECO:0000256" key="3">
    <source>
        <dbReference type="ARBA" id="ARBA00022989"/>
    </source>
</evidence>
<dbReference type="Gene3D" id="2.10.109.10">
    <property type="entry name" value="Umud Fragment, subunit A"/>
    <property type="match status" value="1"/>
</dbReference>
<dbReference type="GO" id="GO:0006465">
    <property type="term" value="P:signal peptide processing"/>
    <property type="evidence" value="ECO:0007669"/>
    <property type="project" value="InterPro"/>
</dbReference>
<dbReference type="AlphaFoldDB" id="A0A133VMH2"/>
<dbReference type="InterPro" id="IPR036286">
    <property type="entry name" value="LexA/Signal_pep-like_sf"/>
</dbReference>
<dbReference type="CDD" id="cd06530">
    <property type="entry name" value="S26_SPase_I"/>
    <property type="match status" value="1"/>
</dbReference>
<proteinExistence type="predicted"/>
<gene>
    <name evidence="7" type="ORF">AKJ51_00460</name>
</gene>
<dbReference type="GO" id="GO:0016020">
    <property type="term" value="C:membrane"/>
    <property type="evidence" value="ECO:0007669"/>
    <property type="project" value="UniProtKB-SubCell"/>
</dbReference>
<dbReference type="GO" id="GO:0004252">
    <property type="term" value="F:serine-type endopeptidase activity"/>
    <property type="evidence" value="ECO:0007669"/>
    <property type="project" value="InterPro"/>
</dbReference>
<dbReference type="EMBL" id="LHYE01000003">
    <property type="protein sequence ID" value="KXB07654.1"/>
    <property type="molecule type" value="Genomic_DNA"/>
</dbReference>
<evidence type="ECO:0000256" key="5">
    <source>
        <dbReference type="SAM" id="Phobius"/>
    </source>
</evidence>